<keyword evidence="2" id="KW-1185">Reference proteome</keyword>
<dbReference type="EMBL" id="JRMP02000006">
    <property type="protein sequence ID" value="TLD94498.1"/>
    <property type="molecule type" value="Genomic_DNA"/>
</dbReference>
<comment type="caution">
    <text evidence="1">The sequence shown here is derived from an EMBL/GenBank/DDBJ whole genome shotgun (WGS) entry which is preliminary data.</text>
</comment>
<dbReference type="OrthoDB" id="9794601at2"/>
<dbReference type="RefSeq" id="WP_034571577.1">
    <property type="nucleotide sequence ID" value="NZ_JRMP02000006.1"/>
</dbReference>
<evidence type="ECO:0000313" key="1">
    <source>
        <dbReference type="EMBL" id="TLD94498.1"/>
    </source>
</evidence>
<organism evidence="1 2">
    <name type="scientific">Helicobacter saguini</name>
    <dbReference type="NCBI Taxonomy" id="1548018"/>
    <lineage>
        <taxon>Bacteria</taxon>
        <taxon>Pseudomonadati</taxon>
        <taxon>Campylobacterota</taxon>
        <taxon>Epsilonproteobacteria</taxon>
        <taxon>Campylobacterales</taxon>
        <taxon>Helicobacteraceae</taxon>
        <taxon>Helicobacter</taxon>
    </lineage>
</organism>
<reference evidence="1 2" key="2">
    <citation type="journal article" date="2016" name="Infect. Immun.">
        <title>Helicobacter saguini, a Novel Helicobacter Isolated from Cotton-Top Tamarins with Ulcerative Colitis, Has Proinflammatory Properties and Induces Typhlocolitis and Dysplasia in Gnotobiotic IL-10-/- Mice.</title>
        <authorList>
            <person name="Shen Z."/>
            <person name="Mannion A."/>
            <person name="Whary M.T."/>
            <person name="Muthupalani S."/>
            <person name="Sheh A."/>
            <person name="Feng Y."/>
            <person name="Gong G."/>
            <person name="Vandamme P."/>
            <person name="Holcombe H.R."/>
            <person name="Paster B.J."/>
            <person name="Fox J.G."/>
        </authorList>
    </citation>
    <scope>NUCLEOTIDE SEQUENCE [LARGE SCALE GENOMIC DNA]</scope>
    <source>
        <strain evidence="1 2">MIT 97-6194</strain>
    </source>
</reference>
<reference evidence="1 2" key="1">
    <citation type="journal article" date="2014" name="Genome Announc.">
        <title>Draft genome sequences of eight enterohepatic helicobacter species isolated from both laboratory and wild rodents.</title>
        <authorList>
            <person name="Sheh A."/>
            <person name="Shen Z."/>
            <person name="Fox J.G."/>
        </authorList>
    </citation>
    <scope>NUCLEOTIDE SEQUENCE [LARGE SCALE GENOMIC DNA]</scope>
    <source>
        <strain evidence="1 2">MIT 97-6194</strain>
    </source>
</reference>
<name>A0A4U8T511_9HELI</name>
<gene>
    <name evidence="1" type="ORF">LS64_004835</name>
</gene>
<protein>
    <submittedName>
        <fullName evidence="1">Uncharacterized protein</fullName>
    </submittedName>
</protein>
<sequence>MVVEIGFYYGLGNQMYNYAFAKALEHYYKQEVRLDISRHNISMLQRGVDSITNGDNERERERESGLRGHELLSYYILISA</sequence>
<proteinExistence type="predicted"/>
<accession>A0A4U8T511</accession>
<dbReference type="AlphaFoldDB" id="A0A4U8T511"/>
<dbReference type="Proteomes" id="UP000029714">
    <property type="component" value="Unassembled WGS sequence"/>
</dbReference>
<evidence type="ECO:0000313" key="2">
    <source>
        <dbReference type="Proteomes" id="UP000029714"/>
    </source>
</evidence>